<evidence type="ECO:0000256" key="2">
    <source>
        <dbReference type="ARBA" id="ARBA00023235"/>
    </source>
</evidence>
<gene>
    <name evidence="4" type="ORF">ENV14_03575</name>
</gene>
<comment type="caution">
    <text evidence="4">The sequence shown here is derived from an EMBL/GenBank/DDBJ whole genome shotgun (WGS) entry which is preliminary data.</text>
</comment>
<dbReference type="PROSITE" id="PS51464">
    <property type="entry name" value="SIS"/>
    <property type="match status" value="1"/>
</dbReference>
<dbReference type="GO" id="GO:1901135">
    <property type="term" value="P:carbohydrate derivative metabolic process"/>
    <property type="evidence" value="ECO:0007669"/>
    <property type="project" value="InterPro"/>
</dbReference>
<evidence type="ECO:0000259" key="3">
    <source>
        <dbReference type="PROSITE" id="PS51464"/>
    </source>
</evidence>
<dbReference type="GO" id="GO:0005975">
    <property type="term" value="P:carbohydrate metabolic process"/>
    <property type="evidence" value="ECO:0007669"/>
    <property type="project" value="InterPro"/>
</dbReference>
<reference evidence="4" key="1">
    <citation type="journal article" date="2020" name="mSystems">
        <title>Genome- and Community-Level Interaction Insights into Carbon Utilization and Element Cycling Functions of Hydrothermarchaeota in Hydrothermal Sediment.</title>
        <authorList>
            <person name="Zhou Z."/>
            <person name="Liu Y."/>
            <person name="Xu W."/>
            <person name="Pan J."/>
            <person name="Luo Z.H."/>
            <person name="Li M."/>
        </authorList>
    </citation>
    <scope>NUCLEOTIDE SEQUENCE [LARGE SCALE GENOMIC DNA]</scope>
    <source>
        <strain evidence="4">SpSt-732</strain>
    </source>
</reference>
<protein>
    <submittedName>
        <fullName evidence="4">Bifunctional phosphoglucose/phosphomannose isomerase</fullName>
    </submittedName>
</protein>
<keyword evidence="2 4" id="KW-0413">Isomerase</keyword>
<sequence length="335" mass="37329">MLEQYMNWYSFALEALNYDVKNAKRFEGIERAVVVGMGGSGIVGDMLSTVTQTYSKTPFYTFKDFYLPQNFVNKNTFVLAVSYSGNTLETIASVLQAINAGMPIGIVASGGELIDIARERGVPYTIVRQGLAPRSALPLLLIASIKLLHSCGVLPVPIDVIEKSVQILKDVERASTIASRLAEFLVNSRLPLIVSTTRFAPLAIRLKNELNENAKMQAKVEIVPELFHNDIVGWERGVVSEKAIVIDSDTNYENLLLDFYADYLKSVGFEVFYLRLEGNIIERYLEGSLIAGLTSVKIANTLGLDPLQTKSIAMYKNFLKKYREKIEKEVLQQPS</sequence>
<dbReference type="GO" id="GO:0004476">
    <property type="term" value="F:mannose-6-phosphate isomerase activity"/>
    <property type="evidence" value="ECO:0007669"/>
    <property type="project" value="InterPro"/>
</dbReference>
<name>A0A7C4BC63_9CREN</name>
<evidence type="ECO:0000313" key="4">
    <source>
        <dbReference type="EMBL" id="HGI87455.1"/>
    </source>
</evidence>
<dbReference type="InterPro" id="IPR046348">
    <property type="entry name" value="SIS_dom_sf"/>
</dbReference>
<accession>A0A7C4BC63</accession>
<dbReference type="InterPro" id="IPR001347">
    <property type="entry name" value="SIS_dom"/>
</dbReference>
<dbReference type="CDD" id="cd05017">
    <property type="entry name" value="SIS_PGI_PMI_1"/>
    <property type="match status" value="1"/>
</dbReference>
<comment type="similarity">
    <text evidence="1">Belongs to the PGI/PMI family.</text>
</comment>
<feature type="domain" description="SIS" evidence="3">
    <location>
        <begin position="22"/>
        <end position="163"/>
    </location>
</feature>
<dbReference type="EMBL" id="DTFF01000032">
    <property type="protein sequence ID" value="HGI87455.1"/>
    <property type="molecule type" value="Genomic_DNA"/>
</dbReference>
<dbReference type="AlphaFoldDB" id="A0A7C4BC63"/>
<dbReference type="InterPro" id="IPR019490">
    <property type="entry name" value="Glu6P/Mann6P_isomerase_C"/>
</dbReference>
<dbReference type="SUPFAM" id="SSF53697">
    <property type="entry name" value="SIS domain"/>
    <property type="match status" value="1"/>
</dbReference>
<dbReference type="GO" id="GO:0097367">
    <property type="term" value="F:carbohydrate derivative binding"/>
    <property type="evidence" value="ECO:0007669"/>
    <property type="project" value="InterPro"/>
</dbReference>
<dbReference type="CDD" id="cd05637">
    <property type="entry name" value="SIS_PGI_PMI_2"/>
    <property type="match status" value="1"/>
</dbReference>
<organism evidence="4">
    <name type="scientific">Ignisphaera aggregans</name>
    <dbReference type="NCBI Taxonomy" id="334771"/>
    <lineage>
        <taxon>Archaea</taxon>
        <taxon>Thermoproteota</taxon>
        <taxon>Thermoprotei</taxon>
        <taxon>Desulfurococcales</taxon>
        <taxon>Desulfurococcaceae</taxon>
        <taxon>Ignisphaera</taxon>
    </lineage>
</organism>
<dbReference type="GO" id="GO:0004347">
    <property type="term" value="F:glucose-6-phosphate isomerase activity"/>
    <property type="evidence" value="ECO:0007669"/>
    <property type="project" value="InterPro"/>
</dbReference>
<dbReference type="InterPro" id="IPR035484">
    <property type="entry name" value="SIS_PGI/PMI_1"/>
</dbReference>
<evidence type="ECO:0000256" key="1">
    <source>
        <dbReference type="ARBA" id="ARBA00010523"/>
    </source>
</evidence>
<proteinExistence type="inferred from homology"/>
<dbReference type="NCBIfam" id="TIGR02128">
    <property type="entry name" value="G6PI_arch"/>
    <property type="match status" value="1"/>
</dbReference>
<dbReference type="Pfam" id="PF10432">
    <property type="entry name" value="bact-PGI_C"/>
    <property type="match status" value="1"/>
</dbReference>
<dbReference type="Gene3D" id="3.40.50.10490">
    <property type="entry name" value="Glucose-6-phosphate isomerase like protein, domain 1"/>
    <property type="match status" value="2"/>
</dbReference>